<proteinExistence type="predicted"/>
<evidence type="ECO:0000313" key="1">
    <source>
        <dbReference type="EMBL" id="CAG9705856.1"/>
    </source>
</evidence>
<comment type="caution">
    <text evidence="1">The sequence shown here is derived from an EMBL/GenBank/DDBJ whole genome shotgun (WGS) entry which is preliminary data.</text>
</comment>
<protein>
    <submittedName>
        <fullName evidence="1">Exonuclease SbcC</fullName>
    </submittedName>
</protein>
<evidence type="ECO:0000313" key="2">
    <source>
        <dbReference type="Proteomes" id="UP000789738"/>
    </source>
</evidence>
<dbReference type="EMBL" id="CAKJVE010000004">
    <property type="protein sequence ID" value="CAG9705856.1"/>
    <property type="molecule type" value="Genomic_DNA"/>
</dbReference>
<dbReference type="Proteomes" id="UP000789738">
    <property type="component" value="Unassembled WGS sequence"/>
</dbReference>
<keyword evidence="1" id="KW-0378">Hydrolase</keyword>
<name>A0AA86JJF6_9CLOT</name>
<dbReference type="AlphaFoldDB" id="A0AA86JJF6"/>
<keyword evidence="1" id="KW-0540">Nuclease</keyword>
<dbReference type="RefSeq" id="WP_210885842.1">
    <property type="nucleotide sequence ID" value="NZ_CAKJVE010000004.1"/>
</dbReference>
<dbReference type="GO" id="GO:0004527">
    <property type="term" value="F:exonuclease activity"/>
    <property type="evidence" value="ECO:0007669"/>
    <property type="project" value="UniProtKB-KW"/>
</dbReference>
<accession>A0AA86JJF6</accession>
<sequence>MNKDNFKKEIDMQKINKIIKKTAEEVVIELKNKDMLKKDSSYYKRVELLLYNYENLKDAVDQKDEAIKDIELNGLPQSSKSIVVYSSTSGNITAEDRFIQLKEKYLLEKLETQRDLNRIETALDKIRKDKYYDIIKIKYLENNGDKISDELIAEKMKKDQSTITRNRKRLMNKLITIFFPESLRDFA</sequence>
<keyword evidence="1" id="KW-0269">Exonuclease</keyword>
<reference evidence="1" key="1">
    <citation type="submission" date="2021-10" db="EMBL/GenBank/DDBJ databases">
        <authorList>
            <person name="Mesa V."/>
        </authorList>
    </citation>
    <scope>NUCLEOTIDE SEQUENCE</scope>
    <source>
        <strain evidence="1">CC3_PB</strain>
    </source>
</reference>
<gene>
    <name evidence="1" type="ORF">CNEO_42119</name>
</gene>
<organism evidence="1 2">
    <name type="scientific">Clostridium neonatale</name>
    <dbReference type="NCBI Taxonomy" id="137838"/>
    <lineage>
        <taxon>Bacteria</taxon>
        <taxon>Bacillati</taxon>
        <taxon>Bacillota</taxon>
        <taxon>Clostridia</taxon>
        <taxon>Eubacteriales</taxon>
        <taxon>Clostridiaceae</taxon>
        <taxon>Clostridium</taxon>
    </lineage>
</organism>